<sequence>MYKTWYVFDGDKPIQAVIRNYTKNDFQGLIEGQKESFPPPFPEDLWWNESQLSEHVERYPQGALCVEIKGEIVGSITGLKIKYDPNEPEHTWSEITDDGYIRNHDPYGNALYIVDICVKPDFRNLGLGKWLIQSMYEIVVYERLERLIGGARMPRYHLYQQKMTAQEYVNQVMEGKIKDPVVTFLLHCGRSPVQVLPNYLEDEESCNCAVLMEWKNPFIRLV</sequence>
<dbReference type="GO" id="GO:0016746">
    <property type="term" value="F:acyltransferase activity"/>
    <property type="evidence" value="ECO:0007669"/>
    <property type="project" value="UniProtKB-KW"/>
</dbReference>
<evidence type="ECO:0000313" key="2">
    <source>
        <dbReference type="EMBL" id="MFD1705988.1"/>
    </source>
</evidence>
<accession>A0ABW4KII2</accession>
<dbReference type="EC" id="2.3.-.-" evidence="2"/>
<dbReference type="Pfam" id="PF00583">
    <property type="entry name" value="Acetyltransf_1"/>
    <property type="match status" value="1"/>
</dbReference>
<dbReference type="PROSITE" id="PS51186">
    <property type="entry name" value="GNAT"/>
    <property type="match status" value="1"/>
</dbReference>
<dbReference type="SUPFAM" id="SSF55729">
    <property type="entry name" value="Acyl-CoA N-acyltransferases (Nat)"/>
    <property type="match status" value="1"/>
</dbReference>
<comment type="caution">
    <text evidence="2">The sequence shown here is derived from an EMBL/GenBank/DDBJ whole genome shotgun (WGS) entry which is preliminary data.</text>
</comment>
<dbReference type="CDD" id="cd04301">
    <property type="entry name" value="NAT_SF"/>
    <property type="match status" value="1"/>
</dbReference>
<feature type="domain" description="N-acetyltransferase" evidence="1">
    <location>
        <begin position="16"/>
        <end position="217"/>
    </location>
</feature>
<dbReference type="RefSeq" id="WP_380772545.1">
    <property type="nucleotide sequence ID" value="NZ_JBHUEO010000007.1"/>
</dbReference>
<organism evidence="2 3">
    <name type="scientific">Siminovitchia sediminis</name>
    <dbReference type="NCBI Taxonomy" id="1274353"/>
    <lineage>
        <taxon>Bacteria</taxon>
        <taxon>Bacillati</taxon>
        <taxon>Bacillota</taxon>
        <taxon>Bacilli</taxon>
        <taxon>Bacillales</taxon>
        <taxon>Bacillaceae</taxon>
        <taxon>Siminovitchia</taxon>
    </lineage>
</organism>
<keyword evidence="2" id="KW-0012">Acyltransferase</keyword>
<evidence type="ECO:0000259" key="1">
    <source>
        <dbReference type="PROSITE" id="PS51186"/>
    </source>
</evidence>
<protein>
    <submittedName>
        <fullName evidence="2">GNAT family N-acetyltransferase</fullName>
        <ecNumber evidence="2">2.3.-.-</ecNumber>
    </submittedName>
</protein>
<evidence type="ECO:0000313" key="3">
    <source>
        <dbReference type="Proteomes" id="UP001597301"/>
    </source>
</evidence>
<proteinExistence type="predicted"/>
<dbReference type="InterPro" id="IPR016181">
    <property type="entry name" value="Acyl_CoA_acyltransferase"/>
</dbReference>
<name>A0ABW4KII2_9BACI</name>
<dbReference type="Gene3D" id="3.40.630.30">
    <property type="match status" value="1"/>
</dbReference>
<keyword evidence="3" id="KW-1185">Reference proteome</keyword>
<keyword evidence="2" id="KW-0808">Transferase</keyword>
<dbReference type="InterPro" id="IPR000182">
    <property type="entry name" value="GNAT_dom"/>
</dbReference>
<reference evidence="3" key="1">
    <citation type="journal article" date="2019" name="Int. J. Syst. Evol. Microbiol.">
        <title>The Global Catalogue of Microorganisms (GCM) 10K type strain sequencing project: providing services to taxonomists for standard genome sequencing and annotation.</title>
        <authorList>
            <consortium name="The Broad Institute Genomics Platform"/>
            <consortium name="The Broad Institute Genome Sequencing Center for Infectious Disease"/>
            <person name="Wu L."/>
            <person name="Ma J."/>
        </authorList>
    </citation>
    <scope>NUCLEOTIDE SEQUENCE [LARGE SCALE GENOMIC DNA]</scope>
    <source>
        <strain evidence="3">CGMCC 1.12295</strain>
    </source>
</reference>
<gene>
    <name evidence="2" type="ORF">ACFSCZ_04370</name>
</gene>
<dbReference type="Proteomes" id="UP001597301">
    <property type="component" value="Unassembled WGS sequence"/>
</dbReference>
<dbReference type="EMBL" id="JBHUEO010000007">
    <property type="protein sequence ID" value="MFD1705988.1"/>
    <property type="molecule type" value="Genomic_DNA"/>
</dbReference>